<name>W2GF16_PHYNI</name>
<sequence length="47" mass="5360">MLETDDLEMIKLAEFGVYLGLELARSITRKNEVKPLFLKQCPGSSFK</sequence>
<proteinExistence type="predicted"/>
<gene>
    <name evidence="1" type="ORF">L915_13000</name>
</gene>
<reference evidence="1" key="1">
    <citation type="submission" date="2013-11" db="EMBL/GenBank/DDBJ databases">
        <title>The Genome Sequence of Phytophthora parasitica CJ02B3.</title>
        <authorList>
            <consortium name="The Broad Institute Genomics Platform"/>
            <person name="Russ C."/>
            <person name="Tyler B."/>
            <person name="Panabieres F."/>
            <person name="Shan W."/>
            <person name="Tripathy S."/>
            <person name="Grunwald N."/>
            <person name="Machado M."/>
            <person name="Johnson C.S."/>
            <person name="Arredondo F."/>
            <person name="Hong C."/>
            <person name="Coffey M."/>
            <person name="Young S.K."/>
            <person name="Zeng Q."/>
            <person name="Gargeya S."/>
            <person name="Fitzgerald M."/>
            <person name="Abouelleil A."/>
            <person name="Alvarado L."/>
            <person name="Chapman S.B."/>
            <person name="Gainer-Dewar J."/>
            <person name="Goldberg J."/>
            <person name="Griggs A."/>
            <person name="Gujja S."/>
            <person name="Hansen M."/>
            <person name="Howarth C."/>
            <person name="Imamovic A."/>
            <person name="Ireland A."/>
            <person name="Larimer J."/>
            <person name="McCowan C."/>
            <person name="Murphy C."/>
            <person name="Pearson M."/>
            <person name="Poon T.W."/>
            <person name="Priest M."/>
            <person name="Roberts A."/>
            <person name="Saif S."/>
            <person name="Shea T."/>
            <person name="Sykes S."/>
            <person name="Wortman J."/>
            <person name="Nusbaum C."/>
            <person name="Birren B."/>
        </authorList>
    </citation>
    <scope>NUCLEOTIDE SEQUENCE [LARGE SCALE GENOMIC DNA]</scope>
    <source>
        <strain evidence="1">CJ02B3</strain>
    </source>
</reference>
<dbReference type="Proteomes" id="UP000053236">
    <property type="component" value="Unassembled WGS sequence"/>
</dbReference>
<evidence type="ECO:0000313" key="1">
    <source>
        <dbReference type="EMBL" id="ETK81504.1"/>
    </source>
</evidence>
<protein>
    <submittedName>
        <fullName evidence="1">Uncharacterized protein</fullName>
    </submittedName>
</protein>
<organism evidence="1">
    <name type="scientific">Phytophthora nicotianae</name>
    <name type="common">Potato buckeye rot agent</name>
    <name type="synonym">Phytophthora parasitica</name>
    <dbReference type="NCBI Taxonomy" id="4792"/>
    <lineage>
        <taxon>Eukaryota</taxon>
        <taxon>Sar</taxon>
        <taxon>Stramenopiles</taxon>
        <taxon>Oomycota</taxon>
        <taxon>Peronosporomycetes</taxon>
        <taxon>Peronosporales</taxon>
        <taxon>Peronosporaceae</taxon>
        <taxon>Phytophthora</taxon>
    </lineage>
</organism>
<dbReference type="AlphaFoldDB" id="W2GF16"/>
<dbReference type="EMBL" id="KI687451">
    <property type="protein sequence ID" value="ETK81504.1"/>
    <property type="molecule type" value="Genomic_DNA"/>
</dbReference>
<accession>W2GF16</accession>